<evidence type="ECO:0000313" key="3">
    <source>
        <dbReference type="Proteomes" id="UP000011205"/>
    </source>
</evidence>
<dbReference type="PATRIC" id="fig|1160705.3.peg.213"/>
<sequence length="125" mass="13181">MGHPGPRAGTEQSDAHAAASHCAEVSATDAGPLGRSVVRFGCSVEGERVTPTVTSRKRIGGRSCRRDSVVLSLNAFSFFYWTSGGGPARLVSVRHGPRATARPAGRRRPPIHTPFPASIPAQSLH</sequence>
<name>L8PQP6_STRVR</name>
<reference evidence="2 3" key="1">
    <citation type="journal article" date="2013" name="Genome Announc.">
        <title>Draft Genome Sequence of Streptomyces viridochromogenes Strain Tu57, Producer of Avilamycin.</title>
        <authorList>
            <person name="Gruning B.A."/>
            <person name="Erxleben A."/>
            <person name="Hahnlein A."/>
            <person name="Gunther S."/>
        </authorList>
    </citation>
    <scope>NUCLEOTIDE SEQUENCE [LARGE SCALE GENOMIC DNA]</scope>
    <source>
        <strain evidence="2 3">Tue57</strain>
    </source>
</reference>
<evidence type="ECO:0000256" key="1">
    <source>
        <dbReference type="SAM" id="MobiDB-lite"/>
    </source>
</evidence>
<comment type="caution">
    <text evidence="2">The sequence shown here is derived from an EMBL/GenBank/DDBJ whole genome shotgun (WGS) entry which is preliminary data.</text>
</comment>
<organism evidence="2 3">
    <name type="scientific">Streptomyces viridochromogenes Tue57</name>
    <dbReference type="NCBI Taxonomy" id="1160705"/>
    <lineage>
        <taxon>Bacteria</taxon>
        <taxon>Bacillati</taxon>
        <taxon>Actinomycetota</taxon>
        <taxon>Actinomycetes</taxon>
        <taxon>Kitasatosporales</taxon>
        <taxon>Streptomycetaceae</taxon>
        <taxon>Streptomyces</taxon>
    </lineage>
</organism>
<proteinExistence type="predicted"/>
<dbReference type="AlphaFoldDB" id="L8PQP6"/>
<feature type="region of interest" description="Disordered" evidence="1">
    <location>
        <begin position="96"/>
        <end position="125"/>
    </location>
</feature>
<dbReference type="Proteomes" id="UP000011205">
    <property type="component" value="Unassembled WGS sequence"/>
</dbReference>
<gene>
    <name evidence="2" type="ORF">STVIR_0218</name>
</gene>
<evidence type="ECO:0000313" key="2">
    <source>
        <dbReference type="EMBL" id="ELS58830.1"/>
    </source>
</evidence>
<protein>
    <submittedName>
        <fullName evidence="2">Uncharacterized protein</fullName>
    </submittedName>
</protein>
<accession>L8PQP6</accession>
<dbReference type="EMBL" id="AMLP01000010">
    <property type="protein sequence ID" value="ELS58830.1"/>
    <property type="molecule type" value="Genomic_DNA"/>
</dbReference>
<feature type="region of interest" description="Disordered" evidence="1">
    <location>
        <begin position="1"/>
        <end position="26"/>
    </location>
</feature>